<organism evidence="2 3">
    <name type="scientific">Byssothecium circinans</name>
    <dbReference type="NCBI Taxonomy" id="147558"/>
    <lineage>
        <taxon>Eukaryota</taxon>
        <taxon>Fungi</taxon>
        <taxon>Dikarya</taxon>
        <taxon>Ascomycota</taxon>
        <taxon>Pezizomycotina</taxon>
        <taxon>Dothideomycetes</taxon>
        <taxon>Pleosporomycetidae</taxon>
        <taxon>Pleosporales</taxon>
        <taxon>Massarineae</taxon>
        <taxon>Massarinaceae</taxon>
        <taxon>Byssothecium</taxon>
    </lineage>
</organism>
<reference evidence="2" key="1">
    <citation type="journal article" date="2020" name="Stud. Mycol.">
        <title>101 Dothideomycetes genomes: a test case for predicting lifestyles and emergence of pathogens.</title>
        <authorList>
            <person name="Haridas S."/>
            <person name="Albert R."/>
            <person name="Binder M."/>
            <person name="Bloem J."/>
            <person name="Labutti K."/>
            <person name="Salamov A."/>
            <person name="Andreopoulos B."/>
            <person name="Baker S."/>
            <person name="Barry K."/>
            <person name="Bills G."/>
            <person name="Bluhm B."/>
            <person name="Cannon C."/>
            <person name="Castanera R."/>
            <person name="Culley D."/>
            <person name="Daum C."/>
            <person name="Ezra D."/>
            <person name="Gonzalez J."/>
            <person name="Henrissat B."/>
            <person name="Kuo A."/>
            <person name="Liang C."/>
            <person name="Lipzen A."/>
            <person name="Lutzoni F."/>
            <person name="Magnuson J."/>
            <person name="Mondo S."/>
            <person name="Nolan M."/>
            <person name="Ohm R."/>
            <person name="Pangilinan J."/>
            <person name="Park H.-J."/>
            <person name="Ramirez L."/>
            <person name="Alfaro M."/>
            <person name="Sun H."/>
            <person name="Tritt A."/>
            <person name="Yoshinaga Y."/>
            <person name="Zwiers L.-H."/>
            <person name="Turgeon B."/>
            <person name="Goodwin S."/>
            <person name="Spatafora J."/>
            <person name="Crous P."/>
            <person name="Grigoriev I."/>
        </authorList>
    </citation>
    <scope>NUCLEOTIDE SEQUENCE</scope>
    <source>
        <strain evidence="2">CBS 675.92</strain>
    </source>
</reference>
<proteinExistence type="predicted"/>
<gene>
    <name evidence="2" type="ORF">CC80DRAFT_537670</name>
</gene>
<evidence type="ECO:0000313" key="3">
    <source>
        <dbReference type="Proteomes" id="UP000800035"/>
    </source>
</evidence>
<evidence type="ECO:0000256" key="1">
    <source>
        <dbReference type="SAM" id="MobiDB-lite"/>
    </source>
</evidence>
<feature type="compositionally biased region" description="Basic residues" evidence="1">
    <location>
        <begin position="24"/>
        <end position="37"/>
    </location>
</feature>
<sequence>MSTGRSNAMDAIPHASLLTYFRCPRPRQSRRMSRHYQRPPPPPPNSATCASRPLLSRIPEAESETSDTDVGEESRLELWREREMPKYQENESDSDEDMDVVEKEDTKGCSWGISGILSLMSVVDGAMYASAPQEMQFCLETRNRDAPVSRVWRYIAPLSHEDCATQIATLTAGPTDAWKLHSDDKILFGVDTEVADKEDEPTMDKFIGTGPEMPVEMKKLKLGDDLAEEGDLHRWREAKVESGYREHMREVV</sequence>
<evidence type="ECO:0000313" key="2">
    <source>
        <dbReference type="EMBL" id="KAF1953468.1"/>
    </source>
</evidence>
<dbReference type="AlphaFoldDB" id="A0A6A5TM49"/>
<accession>A0A6A5TM49</accession>
<protein>
    <submittedName>
        <fullName evidence="2">Uncharacterized protein</fullName>
    </submittedName>
</protein>
<dbReference type="EMBL" id="ML977004">
    <property type="protein sequence ID" value="KAF1953468.1"/>
    <property type="molecule type" value="Genomic_DNA"/>
</dbReference>
<feature type="compositionally biased region" description="Acidic residues" evidence="1">
    <location>
        <begin position="90"/>
        <end position="99"/>
    </location>
</feature>
<keyword evidence="3" id="KW-1185">Reference proteome</keyword>
<name>A0A6A5TM49_9PLEO</name>
<dbReference type="Proteomes" id="UP000800035">
    <property type="component" value="Unassembled WGS sequence"/>
</dbReference>
<feature type="compositionally biased region" description="Basic and acidic residues" evidence="1">
    <location>
        <begin position="72"/>
        <end position="89"/>
    </location>
</feature>
<dbReference type="OrthoDB" id="3683032at2759"/>
<feature type="compositionally biased region" description="Acidic residues" evidence="1">
    <location>
        <begin position="61"/>
        <end position="71"/>
    </location>
</feature>
<feature type="region of interest" description="Disordered" evidence="1">
    <location>
        <begin position="20"/>
        <end position="103"/>
    </location>
</feature>